<organism evidence="2 3">
    <name type="scientific">Alkalicella caledoniensis</name>
    <dbReference type="NCBI Taxonomy" id="2731377"/>
    <lineage>
        <taxon>Bacteria</taxon>
        <taxon>Bacillati</taxon>
        <taxon>Bacillota</taxon>
        <taxon>Clostridia</taxon>
        <taxon>Eubacteriales</taxon>
        <taxon>Proteinivoracaceae</taxon>
        <taxon>Alkalicella</taxon>
    </lineage>
</organism>
<dbReference type="Gene3D" id="3.40.50.300">
    <property type="entry name" value="P-loop containing nucleotide triphosphate hydrolases"/>
    <property type="match status" value="1"/>
</dbReference>
<name>A0A7G9W3W4_ALKCA</name>
<dbReference type="RefSeq" id="WP_213167048.1">
    <property type="nucleotide sequence ID" value="NZ_CP058559.1"/>
</dbReference>
<reference evidence="2 3" key="1">
    <citation type="submission" date="2020-07" db="EMBL/GenBank/DDBJ databases">
        <title>Alkalicella. sp. LB2 genome.</title>
        <authorList>
            <person name="Postec A."/>
            <person name="Quemeneur M."/>
        </authorList>
    </citation>
    <scope>NUCLEOTIDE SEQUENCE [LARGE SCALE GENOMIC DNA]</scope>
    <source>
        <strain evidence="2 3">LB2</strain>
    </source>
</reference>
<dbReference type="SUPFAM" id="SSF52540">
    <property type="entry name" value="P-loop containing nucleoside triphosphate hydrolases"/>
    <property type="match status" value="1"/>
</dbReference>
<evidence type="ECO:0000313" key="2">
    <source>
        <dbReference type="EMBL" id="QNO13376.1"/>
    </source>
</evidence>
<dbReference type="GO" id="GO:0016887">
    <property type="term" value="F:ATP hydrolysis activity"/>
    <property type="evidence" value="ECO:0007669"/>
    <property type="project" value="InterPro"/>
</dbReference>
<proteinExistence type="predicted"/>
<dbReference type="Pfam" id="PF13401">
    <property type="entry name" value="AAA_22"/>
    <property type="match status" value="1"/>
</dbReference>
<evidence type="ECO:0000313" key="3">
    <source>
        <dbReference type="Proteomes" id="UP000516160"/>
    </source>
</evidence>
<dbReference type="InterPro" id="IPR049945">
    <property type="entry name" value="AAA_22"/>
</dbReference>
<dbReference type="InterPro" id="IPR052026">
    <property type="entry name" value="ExeA_AAA_ATPase_DNA-bind"/>
</dbReference>
<dbReference type="Proteomes" id="UP000516160">
    <property type="component" value="Chromosome"/>
</dbReference>
<evidence type="ECO:0000259" key="1">
    <source>
        <dbReference type="SMART" id="SM00382"/>
    </source>
</evidence>
<dbReference type="EMBL" id="CP058559">
    <property type="protein sequence ID" value="QNO13376.1"/>
    <property type="molecule type" value="Genomic_DNA"/>
</dbReference>
<dbReference type="InterPro" id="IPR003593">
    <property type="entry name" value="AAA+_ATPase"/>
</dbReference>
<sequence>MYQAYYGLTADPFPKEMEVKNSFKSKDFEQAFSRLEYLKSTKGFGLITGEPGVGKSFLLRSFTGSLNPNLYKVVYIPISTLTVSDFYRALCDGLGVNPSFKKVQLFKQIQEAIYTYHSKNVTPVIILDEAQFLKNSVLDDLRIIFNFEMDSKDYSIVILAGQTPFITQINRQTHEALKQRIMVNYYLKGLSRDETKEYIVSRLKFAGRSDPIFTENAFELIYSSTSGCLRVINSLARLSLNTGASKGLASIDNEVILEAQGEINITA</sequence>
<dbReference type="CDD" id="cd00009">
    <property type="entry name" value="AAA"/>
    <property type="match status" value="1"/>
</dbReference>
<dbReference type="AlphaFoldDB" id="A0A7G9W3W4"/>
<feature type="domain" description="AAA+ ATPase" evidence="1">
    <location>
        <begin position="41"/>
        <end position="187"/>
    </location>
</feature>
<dbReference type="PANTHER" id="PTHR35894">
    <property type="entry name" value="GENERAL SECRETION PATHWAY PROTEIN A-RELATED"/>
    <property type="match status" value="1"/>
</dbReference>
<dbReference type="PANTHER" id="PTHR35894:SF1">
    <property type="entry name" value="PHOSPHORIBULOKINASE _ URIDINE KINASE FAMILY"/>
    <property type="match status" value="1"/>
</dbReference>
<gene>
    <name evidence="2" type="ORF">HYG86_00610</name>
</gene>
<keyword evidence="3" id="KW-1185">Reference proteome</keyword>
<accession>A0A7G9W3W4</accession>
<protein>
    <submittedName>
        <fullName evidence="2">AAA family ATPase</fullName>
    </submittedName>
</protein>
<dbReference type="KEGG" id="acae:HYG86_00610"/>
<dbReference type="SMART" id="SM00382">
    <property type="entry name" value="AAA"/>
    <property type="match status" value="1"/>
</dbReference>
<dbReference type="InterPro" id="IPR027417">
    <property type="entry name" value="P-loop_NTPase"/>
</dbReference>